<reference evidence="2" key="1">
    <citation type="submission" date="2020-10" db="EMBL/GenBank/DDBJ databases">
        <title>Connecting structure to function with the recovery of over 1000 high-quality activated sludge metagenome-assembled genomes encoding full-length rRNA genes using long-read sequencing.</title>
        <authorList>
            <person name="Singleton C.M."/>
            <person name="Petriglieri F."/>
            <person name="Kristensen J.M."/>
            <person name="Kirkegaard R.H."/>
            <person name="Michaelsen T.Y."/>
            <person name="Andersen M.H."/>
            <person name="Karst S.M."/>
            <person name="Dueholm M.S."/>
            <person name="Nielsen P.H."/>
            <person name="Albertsen M."/>
        </authorList>
    </citation>
    <scope>NUCLEOTIDE SEQUENCE</scope>
    <source>
        <strain evidence="2">Bjer_18-Q3-R1-45_BAT3C.347</strain>
    </source>
</reference>
<organism evidence="2 3">
    <name type="scientific">Candidatus Methylophosphatis roskildensis</name>
    <dbReference type="NCBI Taxonomy" id="2899263"/>
    <lineage>
        <taxon>Bacteria</taxon>
        <taxon>Pseudomonadati</taxon>
        <taxon>Pseudomonadota</taxon>
        <taxon>Betaproteobacteria</taxon>
        <taxon>Nitrosomonadales</taxon>
        <taxon>Sterolibacteriaceae</taxon>
        <taxon>Candidatus Methylophosphatis</taxon>
    </lineage>
</organism>
<dbReference type="Proteomes" id="UP000807785">
    <property type="component" value="Unassembled WGS sequence"/>
</dbReference>
<gene>
    <name evidence="2" type="ORF">IPH26_00350</name>
</gene>
<evidence type="ECO:0000313" key="3">
    <source>
        <dbReference type="Proteomes" id="UP000807785"/>
    </source>
</evidence>
<protein>
    <submittedName>
        <fullName evidence="2">Uncharacterized protein</fullName>
    </submittedName>
</protein>
<sequence>MRVDATPTASGDPQADLAHRHEAGDLTDAIAPLGSDSRIGYDGAGQSNVQTDEAVDDSRRRIPVGVISVRWNSSASASSNPKGI</sequence>
<comment type="caution">
    <text evidence="2">The sequence shown here is derived from an EMBL/GenBank/DDBJ whole genome shotgun (WGS) entry which is preliminary data.</text>
</comment>
<evidence type="ECO:0000313" key="2">
    <source>
        <dbReference type="EMBL" id="MBK6971461.1"/>
    </source>
</evidence>
<accession>A0A9D7DVD4</accession>
<evidence type="ECO:0000256" key="1">
    <source>
        <dbReference type="SAM" id="MobiDB-lite"/>
    </source>
</evidence>
<dbReference type="EMBL" id="JADJEV010000001">
    <property type="protein sequence ID" value="MBK6971461.1"/>
    <property type="molecule type" value="Genomic_DNA"/>
</dbReference>
<name>A0A9D7DVD4_9PROT</name>
<dbReference type="AlphaFoldDB" id="A0A9D7DVD4"/>
<proteinExistence type="predicted"/>
<feature type="region of interest" description="Disordered" evidence="1">
    <location>
        <begin position="30"/>
        <end position="57"/>
    </location>
</feature>